<feature type="transmembrane region" description="Helical" evidence="1">
    <location>
        <begin position="335"/>
        <end position="353"/>
    </location>
</feature>
<proteinExistence type="predicted"/>
<evidence type="ECO:0000256" key="1">
    <source>
        <dbReference type="SAM" id="Phobius"/>
    </source>
</evidence>
<dbReference type="InParanoid" id="A0A2P6NKM6"/>
<sequence length="511" mass="59293">MLSRGILSSRGLFASSLSKSTATTPKSLYLPINGWRFRIDRFFFSDQEPREVPWMEKRPYHPIAQQARRNLRSQSRLYKYLLAGVAAVAAIEVGLDQFTEWGDKCITSLSDPRPEDMSLDVIYGYISFSKSCGLLSYRLDLLDKTIAILQHPDLSNRAYIMALYNIILFTEGECFTNYAVEMIPWDIVLNPKYCLHDEESMANLYLLLNQVFRDNETLVDITKRPEFKQAFLKGLETKDTTVWEEFSAMYLRMKEKNSEFLSVDMRNWRSPELRIDKRYSEISQTTPATEIQIPIVLYASTLQLGYLWALTRWNAHSFINGYWANQFFRNMLIRAPLSIATASLLSAVLELAFKDTMRRRNAGETRTTRHRKAVEMMAVLPIMWLVFGLVPYSAAPYAVMTAVEVIDGVETLLNSTETYRVNAACPISCCAQHLTSLMNWKTRRNLRENSATKKHIQCTFIERELLGFLWYEIILYKQRLIELFGSYVVTIHHKSHHPPDPLITQKNHKYK</sequence>
<keyword evidence="1" id="KW-1133">Transmembrane helix</keyword>
<dbReference type="AlphaFoldDB" id="A0A2P6NKM6"/>
<evidence type="ECO:0000313" key="3">
    <source>
        <dbReference type="Proteomes" id="UP000241769"/>
    </source>
</evidence>
<accession>A0A2P6NKM6</accession>
<comment type="caution">
    <text evidence="2">The sequence shown here is derived from an EMBL/GenBank/DDBJ whole genome shotgun (WGS) entry which is preliminary data.</text>
</comment>
<dbReference type="EMBL" id="MDYQ01000061">
    <property type="protein sequence ID" value="PRP84514.1"/>
    <property type="molecule type" value="Genomic_DNA"/>
</dbReference>
<organism evidence="2 3">
    <name type="scientific">Planoprotostelium fungivorum</name>
    <dbReference type="NCBI Taxonomy" id="1890364"/>
    <lineage>
        <taxon>Eukaryota</taxon>
        <taxon>Amoebozoa</taxon>
        <taxon>Evosea</taxon>
        <taxon>Variosea</taxon>
        <taxon>Cavosteliida</taxon>
        <taxon>Cavosteliaceae</taxon>
        <taxon>Planoprotostelium</taxon>
    </lineage>
</organism>
<name>A0A2P6NKM6_9EUKA</name>
<keyword evidence="1" id="KW-0472">Membrane</keyword>
<keyword evidence="3" id="KW-1185">Reference proteome</keyword>
<evidence type="ECO:0000313" key="2">
    <source>
        <dbReference type="EMBL" id="PRP84514.1"/>
    </source>
</evidence>
<dbReference type="Proteomes" id="UP000241769">
    <property type="component" value="Unassembled WGS sequence"/>
</dbReference>
<protein>
    <submittedName>
        <fullName evidence="2">Uncharacterized protein</fullName>
    </submittedName>
</protein>
<keyword evidence="1" id="KW-0812">Transmembrane</keyword>
<gene>
    <name evidence="2" type="ORF">PROFUN_05849</name>
</gene>
<feature type="transmembrane region" description="Helical" evidence="1">
    <location>
        <begin position="374"/>
        <end position="394"/>
    </location>
</feature>
<reference evidence="2 3" key="1">
    <citation type="journal article" date="2018" name="Genome Biol. Evol.">
        <title>Multiple Roots of Fruiting Body Formation in Amoebozoa.</title>
        <authorList>
            <person name="Hillmann F."/>
            <person name="Forbes G."/>
            <person name="Novohradska S."/>
            <person name="Ferling I."/>
            <person name="Riege K."/>
            <person name="Groth M."/>
            <person name="Westermann M."/>
            <person name="Marz M."/>
            <person name="Spaller T."/>
            <person name="Winckler T."/>
            <person name="Schaap P."/>
            <person name="Glockner G."/>
        </authorList>
    </citation>
    <scope>NUCLEOTIDE SEQUENCE [LARGE SCALE GENOMIC DNA]</scope>
    <source>
        <strain evidence="2 3">Jena</strain>
    </source>
</reference>